<keyword evidence="2" id="KW-0732">Signal</keyword>
<keyword evidence="4" id="KW-1185">Reference proteome</keyword>
<evidence type="ECO:0000256" key="1">
    <source>
        <dbReference type="SAM" id="MobiDB-lite"/>
    </source>
</evidence>
<proteinExistence type="predicted"/>
<name>A0ABV3XMV7_9RHOB</name>
<protein>
    <submittedName>
        <fullName evidence="3">Uncharacterized protein</fullName>
    </submittedName>
</protein>
<evidence type="ECO:0000313" key="4">
    <source>
        <dbReference type="Proteomes" id="UP001560019"/>
    </source>
</evidence>
<feature type="region of interest" description="Disordered" evidence="1">
    <location>
        <begin position="58"/>
        <end position="87"/>
    </location>
</feature>
<comment type="caution">
    <text evidence="3">The sequence shown here is derived from an EMBL/GenBank/DDBJ whole genome shotgun (WGS) entry which is preliminary data.</text>
</comment>
<sequence length="87" mass="8149">MRALAELSLIAPLAAGLHLAAFGLAGAPQGGAPGGAGQGGESALTLAAAPPALAALADAWRRPPATGPAPAAPPAPPETAAARHPVP</sequence>
<evidence type="ECO:0000256" key="2">
    <source>
        <dbReference type="SAM" id="SignalP"/>
    </source>
</evidence>
<dbReference type="EMBL" id="JBEHHI010000001">
    <property type="protein sequence ID" value="MEX5726648.1"/>
    <property type="molecule type" value="Genomic_DNA"/>
</dbReference>
<gene>
    <name evidence="3" type="ORF">Ga0609869_000001</name>
</gene>
<dbReference type="Proteomes" id="UP001560019">
    <property type="component" value="Unassembled WGS sequence"/>
</dbReference>
<evidence type="ECO:0000313" key="3">
    <source>
        <dbReference type="EMBL" id="MEX5726648.1"/>
    </source>
</evidence>
<feature type="signal peptide" evidence="2">
    <location>
        <begin position="1"/>
        <end position="20"/>
    </location>
</feature>
<feature type="compositionally biased region" description="Pro residues" evidence="1">
    <location>
        <begin position="65"/>
        <end position="77"/>
    </location>
</feature>
<accession>A0ABV3XMV7</accession>
<feature type="chain" id="PRO_5046869185" evidence="2">
    <location>
        <begin position="21"/>
        <end position="87"/>
    </location>
</feature>
<organism evidence="3 4">
    <name type="scientific">Rhodovulum iodosum</name>
    <dbReference type="NCBI Taxonomy" id="68291"/>
    <lineage>
        <taxon>Bacteria</taxon>
        <taxon>Pseudomonadati</taxon>
        <taxon>Pseudomonadota</taxon>
        <taxon>Alphaproteobacteria</taxon>
        <taxon>Rhodobacterales</taxon>
        <taxon>Paracoccaceae</taxon>
        <taxon>Rhodovulum</taxon>
    </lineage>
</organism>
<feature type="non-terminal residue" evidence="3">
    <location>
        <position position="87"/>
    </location>
</feature>
<feature type="compositionally biased region" description="Low complexity" evidence="1">
    <location>
        <begin position="78"/>
        <end position="87"/>
    </location>
</feature>
<reference evidence="3 4" key="1">
    <citation type="submission" date="2024-06" db="EMBL/GenBank/DDBJ databases">
        <title>Genome of Rhodovulum iodosum, a marine photoferrotroph.</title>
        <authorList>
            <person name="Bianchini G."/>
            <person name="Nikeleit V."/>
            <person name="Kappler A."/>
            <person name="Bryce C."/>
            <person name="Sanchez-Baracaldo P."/>
        </authorList>
    </citation>
    <scope>NUCLEOTIDE SEQUENCE [LARGE SCALE GENOMIC DNA]</scope>
    <source>
        <strain evidence="3 4">UT/N1</strain>
    </source>
</reference>